<keyword evidence="5 9" id="KW-0418">Kinase</keyword>
<evidence type="ECO:0000313" key="9">
    <source>
        <dbReference type="EMBL" id="RHH27010.1"/>
    </source>
</evidence>
<dbReference type="Proteomes" id="UP000283766">
    <property type="component" value="Unassembled WGS sequence"/>
</dbReference>
<reference evidence="8" key="3">
    <citation type="submission" date="2023-10" db="EMBL/GenBank/DDBJ databases">
        <title>Genome of Potential pathogenic bacteria in Crohn's disease.</title>
        <authorList>
            <person name="Rodriguez-Palacios A."/>
        </authorList>
    </citation>
    <scope>NUCLEOTIDE SEQUENCE</scope>
    <source>
        <strain evidence="8">CavFT-hAR50</strain>
    </source>
</reference>
<evidence type="ECO:0000256" key="4">
    <source>
        <dbReference type="ARBA" id="ARBA00022679"/>
    </source>
</evidence>
<evidence type="ECO:0000256" key="1">
    <source>
        <dbReference type="ARBA" id="ARBA00000085"/>
    </source>
</evidence>
<gene>
    <name evidence="9" type="ORF">DW216_17835</name>
    <name evidence="7" type="ORF">GAQ44_12780</name>
    <name evidence="8" type="ORF">RVH16_00185</name>
</gene>
<evidence type="ECO:0000313" key="7">
    <source>
        <dbReference type="EMBL" id="KAB4182746.1"/>
    </source>
</evidence>
<comment type="caution">
    <text evidence="9">The sequence shown here is derived from an EMBL/GenBank/DDBJ whole genome shotgun (WGS) entry which is preliminary data.</text>
</comment>
<accession>A0A414W878</accession>
<dbReference type="PANTHER" id="PTHR45453">
    <property type="entry name" value="PHOSPHATE REGULON SENSOR PROTEIN PHOR"/>
    <property type="match status" value="1"/>
</dbReference>
<comment type="catalytic activity">
    <reaction evidence="1">
        <text>ATP + protein L-histidine = ADP + protein N-phospho-L-histidine.</text>
        <dbReference type="EC" id="2.7.13.3"/>
    </reaction>
</comment>
<evidence type="ECO:0000313" key="11">
    <source>
        <dbReference type="Proteomes" id="UP000487221"/>
    </source>
</evidence>
<dbReference type="Gene3D" id="3.30.565.10">
    <property type="entry name" value="Histidine kinase-like ATPase, C-terminal domain"/>
    <property type="match status" value="1"/>
</dbReference>
<dbReference type="GO" id="GO:0004721">
    <property type="term" value="F:phosphoprotein phosphatase activity"/>
    <property type="evidence" value="ECO:0007669"/>
    <property type="project" value="TreeGrafter"/>
</dbReference>
<keyword evidence="4" id="KW-0808">Transferase</keyword>
<proteinExistence type="predicted"/>
<evidence type="ECO:0000313" key="8">
    <source>
        <dbReference type="EMBL" id="MDU0243159.1"/>
    </source>
</evidence>
<dbReference type="InterPro" id="IPR036890">
    <property type="entry name" value="HATPase_C_sf"/>
</dbReference>
<keyword evidence="3" id="KW-0597">Phosphoprotein</keyword>
<dbReference type="EMBL" id="QRJL01000014">
    <property type="protein sequence ID" value="RHH27010.1"/>
    <property type="molecule type" value="Genomic_DNA"/>
</dbReference>
<dbReference type="EC" id="2.7.13.3" evidence="2"/>
<organism evidence="9 10">
    <name type="scientific">Bacteroides uniformis</name>
    <dbReference type="NCBI Taxonomy" id="820"/>
    <lineage>
        <taxon>Bacteria</taxon>
        <taxon>Pseudomonadati</taxon>
        <taxon>Bacteroidota</taxon>
        <taxon>Bacteroidia</taxon>
        <taxon>Bacteroidales</taxon>
        <taxon>Bacteroidaceae</taxon>
        <taxon>Bacteroides</taxon>
    </lineage>
</organism>
<evidence type="ECO:0000256" key="3">
    <source>
        <dbReference type="ARBA" id="ARBA00022553"/>
    </source>
</evidence>
<dbReference type="EMBL" id="JAWDEU010000001">
    <property type="protein sequence ID" value="MDU0243159.1"/>
    <property type="molecule type" value="Genomic_DNA"/>
</dbReference>
<dbReference type="PANTHER" id="PTHR45453:SF1">
    <property type="entry name" value="PHOSPHATE REGULON SENSOR PROTEIN PHOR"/>
    <property type="match status" value="1"/>
</dbReference>
<dbReference type="GO" id="GO:0005886">
    <property type="term" value="C:plasma membrane"/>
    <property type="evidence" value="ECO:0007669"/>
    <property type="project" value="TreeGrafter"/>
</dbReference>
<dbReference type="SUPFAM" id="SSF55874">
    <property type="entry name" value="ATPase domain of HSP90 chaperone/DNA topoisomerase II/histidine kinase"/>
    <property type="match status" value="1"/>
</dbReference>
<dbReference type="AlphaFoldDB" id="A0A414W878"/>
<dbReference type="Proteomes" id="UP001181247">
    <property type="component" value="Unassembled WGS sequence"/>
</dbReference>
<dbReference type="InterPro" id="IPR050351">
    <property type="entry name" value="BphY/WalK/GraS-like"/>
</dbReference>
<evidence type="ECO:0000256" key="5">
    <source>
        <dbReference type="ARBA" id="ARBA00022777"/>
    </source>
</evidence>
<evidence type="ECO:0000313" key="10">
    <source>
        <dbReference type="Proteomes" id="UP000283766"/>
    </source>
</evidence>
<name>A0A414W878_BACUN</name>
<keyword evidence="6" id="KW-0902">Two-component regulatory system</keyword>
<reference evidence="7 11" key="2">
    <citation type="journal article" date="2019" name="Nat. Med.">
        <title>A library of human gut bacterial isolates paired with longitudinal multiomics data enables mechanistic microbiome research.</title>
        <authorList>
            <person name="Poyet M."/>
            <person name="Groussin M."/>
            <person name="Gibbons S.M."/>
            <person name="Avila-Pacheco J."/>
            <person name="Jiang X."/>
            <person name="Kearney S.M."/>
            <person name="Perrotta A.R."/>
            <person name="Berdy B."/>
            <person name="Zhao S."/>
            <person name="Lieberman T.D."/>
            <person name="Swanson P.K."/>
            <person name="Smith M."/>
            <person name="Roesemann S."/>
            <person name="Alexander J.E."/>
            <person name="Rich S.A."/>
            <person name="Livny J."/>
            <person name="Vlamakis H."/>
            <person name="Clish C."/>
            <person name="Bullock K."/>
            <person name="Deik A."/>
            <person name="Scott J."/>
            <person name="Pierce K.A."/>
            <person name="Xavier R.J."/>
            <person name="Alm E.J."/>
        </authorList>
    </citation>
    <scope>NUCLEOTIDE SEQUENCE [LARGE SCALE GENOMIC DNA]</scope>
    <source>
        <strain evidence="7 11">BIOML-A19</strain>
    </source>
</reference>
<reference evidence="9 10" key="1">
    <citation type="submission" date="2018-08" db="EMBL/GenBank/DDBJ databases">
        <title>A genome reference for cultivated species of the human gut microbiota.</title>
        <authorList>
            <person name="Zou Y."/>
            <person name="Xue W."/>
            <person name="Luo G."/>
        </authorList>
    </citation>
    <scope>NUCLEOTIDE SEQUENCE [LARGE SCALE GENOMIC DNA]</scope>
    <source>
        <strain evidence="9 10">AM18-14LB</strain>
    </source>
</reference>
<dbReference type="GO" id="GO:0016036">
    <property type="term" value="P:cellular response to phosphate starvation"/>
    <property type="evidence" value="ECO:0007669"/>
    <property type="project" value="TreeGrafter"/>
</dbReference>
<dbReference type="EMBL" id="WCTY01000023">
    <property type="protein sequence ID" value="KAB4182746.1"/>
    <property type="molecule type" value="Genomic_DNA"/>
</dbReference>
<dbReference type="Proteomes" id="UP000487221">
    <property type="component" value="Unassembled WGS sequence"/>
</dbReference>
<dbReference type="GO" id="GO:0000155">
    <property type="term" value="F:phosphorelay sensor kinase activity"/>
    <property type="evidence" value="ECO:0007669"/>
    <property type="project" value="TreeGrafter"/>
</dbReference>
<evidence type="ECO:0000256" key="6">
    <source>
        <dbReference type="ARBA" id="ARBA00023012"/>
    </source>
</evidence>
<evidence type="ECO:0000256" key="2">
    <source>
        <dbReference type="ARBA" id="ARBA00012438"/>
    </source>
</evidence>
<protein>
    <recommendedName>
        <fullName evidence="2">histidine kinase</fullName>
        <ecNumber evidence="2">2.7.13.3</ecNumber>
    </recommendedName>
</protein>
<dbReference type="RefSeq" id="WP_118275058.1">
    <property type="nucleotide sequence ID" value="NZ_CP072239.1"/>
</dbReference>
<sequence length="384" mass="44997">MKNIIYPYPFKLSTTGDLSDGIVFQIPSFCKSNHKTKKCRDFYTKECEIEGYKQCPYGFAVSINRFLGQKVIFSCLYIDKISDRKMVQRRLSEKDFMPRISLANYEKSINNISILTNSSVDFYKKENEEIISKETYIDKIEILDNTFHELRKLNQELKLQTEHLIYQSNNFSWNNVGDIKYLSQNIFSTSQLISIRLNTYDFGVNPNLSLYEEKSPIQIHKKFVKVAHCLREYANKKQIKIQITGESYSSIMANDVLELLPYLILDNAIKYSLENKNIDIRFSEKSSILEVVIKSFSVRPHEHELRKLTERGVRSTRIDSQIQGQGIGLYLANYICELHNISMDFRIGKERFFESGIPYSDFYVSLTFYDIIKDESVDYTFDID</sequence>